<accession>A0AAX6FW16</accession>
<proteinExistence type="predicted"/>
<reference evidence="3" key="1">
    <citation type="journal article" date="2023" name="GigaByte">
        <title>Genome assembly of the bearded iris, Iris pallida Lam.</title>
        <authorList>
            <person name="Bruccoleri R.E."/>
            <person name="Oakeley E.J."/>
            <person name="Faust A.M.E."/>
            <person name="Altorfer M."/>
            <person name="Dessus-Babus S."/>
            <person name="Burckhardt D."/>
            <person name="Oertli M."/>
            <person name="Naumann U."/>
            <person name="Petersen F."/>
            <person name="Wong J."/>
        </authorList>
    </citation>
    <scope>NUCLEOTIDE SEQUENCE</scope>
    <source>
        <strain evidence="3">GSM-AAB239-AS_SAM_17_03QT</strain>
    </source>
</reference>
<dbReference type="Proteomes" id="UP001140949">
    <property type="component" value="Unassembled WGS sequence"/>
</dbReference>
<feature type="region of interest" description="Disordered" evidence="1">
    <location>
        <begin position="32"/>
        <end position="132"/>
    </location>
</feature>
<evidence type="ECO:0000313" key="2">
    <source>
        <dbReference type="EMBL" id="KAJ6806676.1"/>
    </source>
</evidence>
<evidence type="ECO:0000313" key="3">
    <source>
        <dbReference type="EMBL" id="KAJ6820383.1"/>
    </source>
</evidence>
<name>A0AAX6FW16_IRIPA</name>
<feature type="compositionally biased region" description="Polar residues" evidence="1">
    <location>
        <begin position="36"/>
        <end position="54"/>
    </location>
</feature>
<dbReference type="EMBL" id="JANAVB010034486">
    <property type="protein sequence ID" value="KAJ6806676.1"/>
    <property type="molecule type" value="Genomic_DNA"/>
</dbReference>
<dbReference type="AlphaFoldDB" id="A0AAX6FW16"/>
<keyword evidence="4" id="KW-1185">Reference proteome</keyword>
<feature type="compositionally biased region" description="Polar residues" evidence="1">
    <location>
        <begin position="110"/>
        <end position="132"/>
    </location>
</feature>
<feature type="compositionally biased region" description="Low complexity" evidence="1">
    <location>
        <begin position="70"/>
        <end position="83"/>
    </location>
</feature>
<dbReference type="EMBL" id="JANAVB010025598">
    <property type="protein sequence ID" value="KAJ6820383.1"/>
    <property type="molecule type" value="Genomic_DNA"/>
</dbReference>
<evidence type="ECO:0000256" key="1">
    <source>
        <dbReference type="SAM" id="MobiDB-lite"/>
    </source>
</evidence>
<gene>
    <name evidence="2" type="ORF">M6B38_174050</name>
    <name evidence="3" type="ORF">M6B38_396740</name>
</gene>
<sequence length="132" mass="13657">MVQISCGEAGKTMDLAELGRGAPRWLVLDEDGSVQELPQGSVRSGHSGDVMSTSEDFRSGGVSRGRQRRQGSSASAVGGQSAADLVSQGHGGDAWNGRDRSGFDSAPRDATNTCRRGQCSGVRSTIATSGRS</sequence>
<evidence type="ECO:0000313" key="4">
    <source>
        <dbReference type="Proteomes" id="UP001140949"/>
    </source>
</evidence>
<reference evidence="3" key="2">
    <citation type="submission" date="2023-04" db="EMBL/GenBank/DDBJ databases">
        <authorList>
            <person name="Bruccoleri R.E."/>
            <person name="Oakeley E.J."/>
            <person name="Faust A.-M."/>
            <person name="Dessus-Babus S."/>
            <person name="Altorfer M."/>
            <person name="Burckhardt D."/>
            <person name="Oertli M."/>
            <person name="Naumann U."/>
            <person name="Petersen F."/>
            <person name="Wong J."/>
        </authorList>
    </citation>
    <scope>NUCLEOTIDE SEQUENCE</scope>
    <source>
        <strain evidence="3">GSM-AAB239-AS_SAM_17_03QT</strain>
        <tissue evidence="3">Leaf</tissue>
    </source>
</reference>
<protein>
    <submittedName>
        <fullName evidence="3">Pollen-specific leucine-rich repeat extensin-like protein 3</fullName>
    </submittedName>
</protein>
<organism evidence="3 4">
    <name type="scientific">Iris pallida</name>
    <name type="common">Sweet iris</name>
    <dbReference type="NCBI Taxonomy" id="29817"/>
    <lineage>
        <taxon>Eukaryota</taxon>
        <taxon>Viridiplantae</taxon>
        <taxon>Streptophyta</taxon>
        <taxon>Embryophyta</taxon>
        <taxon>Tracheophyta</taxon>
        <taxon>Spermatophyta</taxon>
        <taxon>Magnoliopsida</taxon>
        <taxon>Liliopsida</taxon>
        <taxon>Asparagales</taxon>
        <taxon>Iridaceae</taxon>
        <taxon>Iridoideae</taxon>
        <taxon>Irideae</taxon>
        <taxon>Iris</taxon>
    </lineage>
</organism>
<comment type="caution">
    <text evidence="3">The sequence shown here is derived from an EMBL/GenBank/DDBJ whole genome shotgun (WGS) entry which is preliminary data.</text>
</comment>